<reference evidence="2 3" key="1">
    <citation type="submission" date="2020-08" db="EMBL/GenBank/DDBJ databases">
        <title>Genomic Encyclopedia of Type Strains, Phase IV (KMG-IV): sequencing the most valuable type-strain genomes for metagenomic binning, comparative biology and taxonomic classification.</title>
        <authorList>
            <person name="Goeker M."/>
        </authorList>
    </citation>
    <scope>NUCLEOTIDE SEQUENCE [LARGE SCALE GENOMIC DNA]</scope>
    <source>
        <strain evidence="2 3">DSM 22368</strain>
    </source>
</reference>
<sequence>MRQPKIVIVGAGMTGILLTIKLREAGISDITVLEKAAKVGGTWRENRYPGVACDVPAHMYTYSFEYNPEWSDFFAKGDEIQAYFERVAEKYRVYDHIKFNQEVSKAERQDGKWQIQCKSGEAYEADFLIHATGILHHISLPEIEGLDSFQGEMFHTARWNQDIDFKGKRVGVIGTGSTAAQFIPELVNAGAEVSVFQRTPQWLLSMGAQQYSEKDKAKMRARPGIMRRIRQRAEFGLEHIFTKAVTGQKLQGALLSWACKRYLKKSIKDPVLREKLTPDYTVGCKRVIINNTFYDAIQKPNAELVTEGIECINEKGILCKDGRQRDLDVLVLSTGFKPFNFMRPMELTGRDGLHIDDAWGKKIQCYRSLLVPNFPNMFLMLGPYTPIGNFSVIAMSEVQTQYILKLIQAWREEQFEELDVKQAAVESFNQRMKAGIKNTTWVGGCQSWYQDEDGDPILWPFTWKQWCSEMSQVDYGDLSLEK</sequence>
<dbReference type="EMBL" id="JACHHT010000003">
    <property type="protein sequence ID" value="MBB6523079.1"/>
    <property type="molecule type" value="Genomic_DNA"/>
</dbReference>
<dbReference type="PIRSF" id="PIRSF000332">
    <property type="entry name" value="FMO"/>
    <property type="match status" value="1"/>
</dbReference>
<dbReference type="Pfam" id="PF13738">
    <property type="entry name" value="Pyr_redox_3"/>
    <property type="match status" value="1"/>
</dbReference>
<dbReference type="Proteomes" id="UP000528457">
    <property type="component" value="Unassembled WGS sequence"/>
</dbReference>
<accession>A0A7X0JWF6</accession>
<name>A0A7X0JWF6_9GAMM</name>
<dbReference type="InParanoid" id="A0A7X0JWF6"/>
<proteinExistence type="predicted"/>
<dbReference type="GO" id="GO:0050660">
    <property type="term" value="F:flavin adenine dinucleotide binding"/>
    <property type="evidence" value="ECO:0007669"/>
    <property type="project" value="InterPro"/>
</dbReference>
<dbReference type="GO" id="GO:0050661">
    <property type="term" value="F:NADP binding"/>
    <property type="evidence" value="ECO:0007669"/>
    <property type="project" value="InterPro"/>
</dbReference>
<comment type="caution">
    <text evidence="2">The sequence shown here is derived from an EMBL/GenBank/DDBJ whole genome shotgun (WGS) entry which is preliminary data.</text>
</comment>
<protein>
    <submittedName>
        <fullName evidence="2">Cation diffusion facilitator CzcD-associated flavoprotein CzcO</fullName>
    </submittedName>
</protein>
<gene>
    <name evidence="2" type="ORF">HNR48_003381</name>
</gene>
<evidence type="ECO:0000313" key="2">
    <source>
        <dbReference type="EMBL" id="MBB6523079.1"/>
    </source>
</evidence>
<dbReference type="PRINTS" id="PR00469">
    <property type="entry name" value="PNDRDTASEII"/>
</dbReference>
<dbReference type="Gene3D" id="3.50.50.60">
    <property type="entry name" value="FAD/NAD(P)-binding domain"/>
    <property type="match status" value="2"/>
</dbReference>
<organism evidence="2 3">
    <name type="scientific">Pseudoteredinibacter isoporae</name>
    <dbReference type="NCBI Taxonomy" id="570281"/>
    <lineage>
        <taxon>Bacteria</taxon>
        <taxon>Pseudomonadati</taxon>
        <taxon>Pseudomonadota</taxon>
        <taxon>Gammaproteobacteria</taxon>
        <taxon>Cellvibrionales</taxon>
        <taxon>Cellvibrionaceae</taxon>
        <taxon>Pseudoteredinibacter</taxon>
    </lineage>
</organism>
<keyword evidence="1" id="KW-0560">Oxidoreductase</keyword>
<dbReference type="AlphaFoldDB" id="A0A7X0JWF6"/>
<dbReference type="PANTHER" id="PTHR42877:SF4">
    <property type="entry name" value="FAD_NAD(P)-BINDING DOMAIN-CONTAINING PROTEIN-RELATED"/>
    <property type="match status" value="1"/>
</dbReference>
<evidence type="ECO:0000256" key="1">
    <source>
        <dbReference type="ARBA" id="ARBA00023002"/>
    </source>
</evidence>
<dbReference type="RefSeq" id="WP_166843861.1">
    <property type="nucleotide sequence ID" value="NZ_JAAONY010000003.1"/>
</dbReference>
<dbReference type="InterPro" id="IPR036188">
    <property type="entry name" value="FAD/NAD-bd_sf"/>
</dbReference>
<keyword evidence="3" id="KW-1185">Reference proteome</keyword>
<dbReference type="InterPro" id="IPR000960">
    <property type="entry name" value="Flavin_mOase"/>
</dbReference>
<dbReference type="InterPro" id="IPR051209">
    <property type="entry name" value="FAD-bind_Monooxygenase_sf"/>
</dbReference>
<dbReference type="PANTHER" id="PTHR42877">
    <property type="entry name" value="L-ORNITHINE N(5)-MONOOXYGENASE-RELATED"/>
    <property type="match status" value="1"/>
</dbReference>
<evidence type="ECO:0000313" key="3">
    <source>
        <dbReference type="Proteomes" id="UP000528457"/>
    </source>
</evidence>
<dbReference type="GO" id="GO:0016491">
    <property type="term" value="F:oxidoreductase activity"/>
    <property type="evidence" value="ECO:0007669"/>
    <property type="project" value="UniProtKB-KW"/>
</dbReference>
<dbReference type="SUPFAM" id="SSF51905">
    <property type="entry name" value="FAD/NAD(P)-binding domain"/>
    <property type="match status" value="2"/>
</dbReference>